<evidence type="ECO:0000256" key="7">
    <source>
        <dbReference type="HAMAP-Rule" id="MF_00044"/>
    </source>
</evidence>
<dbReference type="InterPro" id="IPR029351">
    <property type="entry name" value="GAD_dom"/>
</dbReference>
<name>A0A1W0CZB0_9NEIS</name>
<dbReference type="CDD" id="cd04317">
    <property type="entry name" value="EcAspRS_like_N"/>
    <property type="match status" value="1"/>
</dbReference>
<dbReference type="NCBIfam" id="NF001750">
    <property type="entry name" value="PRK00476.1"/>
    <property type="match status" value="1"/>
</dbReference>
<feature type="site" description="Important for tRNA non-discrimination" evidence="7">
    <location>
        <position position="81"/>
    </location>
</feature>
<keyword evidence="2 7" id="KW-0436">Ligase</keyword>
<keyword evidence="5 7" id="KW-0648">Protein biosynthesis</keyword>
<keyword evidence="7" id="KW-0963">Cytoplasm</keyword>
<dbReference type="InterPro" id="IPR045864">
    <property type="entry name" value="aa-tRNA-synth_II/BPL/LPL"/>
</dbReference>
<dbReference type="GO" id="GO:0003676">
    <property type="term" value="F:nucleic acid binding"/>
    <property type="evidence" value="ECO:0007669"/>
    <property type="project" value="InterPro"/>
</dbReference>
<dbReference type="Proteomes" id="UP000192721">
    <property type="component" value="Unassembled WGS sequence"/>
</dbReference>
<dbReference type="GO" id="GO:0006422">
    <property type="term" value="P:aspartyl-tRNA aminoacylation"/>
    <property type="evidence" value="ECO:0007669"/>
    <property type="project" value="UniProtKB-UniRule"/>
</dbReference>
<dbReference type="RefSeq" id="WP_043632136.1">
    <property type="nucleotide sequence ID" value="NZ_JBBIGS010000057.1"/>
</dbReference>
<dbReference type="InterPro" id="IPR004524">
    <property type="entry name" value="Asp-tRNA-ligase_1"/>
</dbReference>
<feature type="site" description="Important for tRNA non-discrimination" evidence="7">
    <location>
        <position position="30"/>
    </location>
</feature>
<gene>
    <name evidence="7" type="primary">aspS</name>
    <name evidence="9" type="ORF">B0T45_10680</name>
</gene>
<feature type="binding site" evidence="7">
    <location>
        <position position="488"/>
    </location>
    <ligand>
        <name>ATP</name>
        <dbReference type="ChEBI" id="CHEBI:30616"/>
    </ligand>
</feature>
<comment type="subunit">
    <text evidence="7">Homodimer.</text>
</comment>
<protein>
    <recommendedName>
        <fullName evidence="7">Aspartate--tRNA(Asp/Asn) ligase</fullName>
        <ecNumber evidence="7">6.1.1.23</ecNumber>
    </recommendedName>
    <alternativeName>
        <fullName evidence="7">Aspartyl-tRNA synthetase</fullName>
        <shortName evidence="7">AspRS</shortName>
    </alternativeName>
    <alternativeName>
        <fullName evidence="7">Non-discriminating aspartyl-tRNA synthetase</fullName>
        <shortName evidence="7">ND-AspRS</shortName>
    </alternativeName>
</protein>
<feature type="binding site" evidence="7">
    <location>
        <position position="172"/>
    </location>
    <ligand>
        <name>L-aspartate</name>
        <dbReference type="ChEBI" id="CHEBI:29991"/>
    </ligand>
</feature>
<dbReference type="NCBIfam" id="TIGR00459">
    <property type="entry name" value="aspS_bact"/>
    <property type="match status" value="1"/>
</dbReference>
<feature type="domain" description="Aminoacyl-transfer RNA synthetases class-II family profile" evidence="8">
    <location>
        <begin position="139"/>
        <end position="561"/>
    </location>
</feature>
<comment type="catalytic activity">
    <reaction evidence="7">
        <text>tRNA(Asx) + L-aspartate + ATP = L-aspartyl-tRNA(Asx) + AMP + diphosphate</text>
        <dbReference type="Rhea" id="RHEA:18349"/>
        <dbReference type="Rhea" id="RHEA-COMP:9710"/>
        <dbReference type="Rhea" id="RHEA-COMP:9711"/>
        <dbReference type="ChEBI" id="CHEBI:29991"/>
        <dbReference type="ChEBI" id="CHEBI:30616"/>
        <dbReference type="ChEBI" id="CHEBI:33019"/>
        <dbReference type="ChEBI" id="CHEBI:78442"/>
        <dbReference type="ChEBI" id="CHEBI:78516"/>
        <dbReference type="ChEBI" id="CHEBI:456215"/>
        <dbReference type="EC" id="6.1.1.23"/>
    </reaction>
</comment>
<dbReference type="PRINTS" id="PR01042">
    <property type="entry name" value="TRNASYNTHASP"/>
</dbReference>
<dbReference type="EC" id="6.1.1.23" evidence="7"/>
<feature type="binding site" evidence="7">
    <location>
        <begin position="218"/>
        <end position="220"/>
    </location>
    <ligand>
        <name>ATP</name>
        <dbReference type="ChEBI" id="CHEBI:30616"/>
    </ligand>
</feature>
<evidence type="ECO:0000256" key="3">
    <source>
        <dbReference type="ARBA" id="ARBA00022741"/>
    </source>
</evidence>
<dbReference type="GO" id="GO:0004815">
    <property type="term" value="F:aspartate-tRNA ligase activity"/>
    <property type="evidence" value="ECO:0007669"/>
    <property type="project" value="UniProtKB-UniRule"/>
</dbReference>
<dbReference type="InterPro" id="IPR012340">
    <property type="entry name" value="NA-bd_OB-fold"/>
</dbReference>
<evidence type="ECO:0000313" key="10">
    <source>
        <dbReference type="Proteomes" id="UP000192721"/>
    </source>
</evidence>
<feature type="binding site" evidence="7">
    <location>
        <position position="495"/>
    </location>
    <ligand>
        <name>L-aspartate</name>
        <dbReference type="ChEBI" id="CHEBI:29991"/>
    </ligand>
</feature>
<dbReference type="EMBL" id="MUKV01000011">
    <property type="protein sequence ID" value="OQS40117.1"/>
    <property type="molecule type" value="Genomic_DNA"/>
</dbReference>
<feature type="region of interest" description="Aspartate" evidence="7">
    <location>
        <begin position="196"/>
        <end position="199"/>
    </location>
</feature>
<comment type="function">
    <text evidence="7">Aspartyl-tRNA synthetase with relaxed tRNA specificity since it is able to aspartylate not only its cognate tRNA(Asp) but also tRNA(Asn). Reaction proceeds in two steps: L-aspartate is first activated by ATP to form Asp-AMP and then transferred to the acceptor end of tRNA(Asp/Asn).</text>
</comment>
<dbReference type="HAMAP" id="MF_00044">
    <property type="entry name" value="Asp_tRNA_synth_type1"/>
    <property type="match status" value="1"/>
</dbReference>
<evidence type="ECO:0000256" key="6">
    <source>
        <dbReference type="ARBA" id="ARBA00023146"/>
    </source>
</evidence>
<evidence type="ECO:0000256" key="2">
    <source>
        <dbReference type="ARBA" id="ARBA00022598"/>
    </source>
</evidence>
<dbReference type="InterPro" id="IPR004364">
    <property type="entry name" value="Aa-tRNA-synt_II"/>
</dbReference>
<dbReference type="Pfam" id="PF01336">
    <property type="entry name" value="tRNA_anti-codon"/>
    <property type="match status" value="1"/>
</dbReference>
<evidence type="ECO:0000259" key="8">
    <source>
        <dbReference type="PROSITE" id="PS50862"/>
    </source>
</evidence>
<dbReference type="Gene3D" id="3.30.930.10">
    <property type="entry name" value="Bira Bifunctional Protein, Domain 2"/>
    <property type="match status" value="1"/>
</dbReference>
<dbReference type="PANTHER" id="PTHR22594">
    <property type="entry name" value="ASPARTYL/LYSYL-TRNA SYNTHETASE"/>
    <property type="match status" value="1"/>
</dbReference>
<feature type="binding site" evidence="7">
    <location>
        <position position="454"/>
    </location>
    <ligand>
        <name>L-aspartate</name>
        <dbReference type="ChEBI" id="CHEBI:29991"/>
    </ligand>
</feature>
<dbReference type="Pfam" id="PF02938">
    <property type="entry name" value="GAD"/>
    <property type="match status" value="1"/>
</dbReference>
<keyword evidence="6 7" id="KW-0030">Aminoacyl-tRNA synthetase</keyword>
<dbReference type="PANTHER" id="PTHR22594:SF5">
    <property type="entry name" value="ASPARTATE--TRNA LIGASE, MITOCHONDRIAL"/>
    <property type="match status" value="1"/>
</dbReference>
<dbReference type="GO" id="GO:0050560">
    <property type="term" value="F:aspartate-tRNA(Asn) ligase activity"/>
    <property type="evidence" value="ECO:0007669"/>
    <property type="project" value="UniProtKB-EC"/>
</dbReference>
<organism evidence="9 10">
    <name type="scientific">Chromobacterium haemolyticum</name>
    <dbReference type="NCBI Taxonomy" id="394935"/>
    <lineage>
        <taxon>Bacteria</taxon>
        <taxon>Pseudomonadati</taxon>
        <taxon>Pseudomonadota</taxon>
        <taxon>Betaproteobacteria</taxon>
        <taxon>Neisseriales</taxon>
        <taxon>Chromobacteriaceae</taxon>
        <taxon>Chromobacterium</taxon>
    </lineage>
</organism>
<dbReference type="Gene3D" id="3.30.1360.30">
    <property type="entry name" value="GAD-like domain"/>
    <property type="match status" value="1"/>
</dbReference>
<feature type="binding site" evidence="7">
    <location>
        <position position="227"/>
    </location>
    <ligand>
        <name>ATP</name>
        <dbReference type="ChEBI" id="CHEBI:30616"/>
    </ligand>
</feature>
<dbReference type="SUPFAM" id="SSF55681">
    <property type="entry name" value="Class II aaRS and biotin synthetases"/>
    <property type="match status" value="1"/>
</dbReference>
<feature type="binding site" evidence="7">
    <location>
        <position position="218"/>
    </location>
    <ligand>
        <name>L-aspartate</name>
        <dbReference type="ChEBI" id="CHEBI:29991"/>
    </ligand>
</feature>
<reference evidence="9 10" key="1">
    <citation type="submission" date="2017-02" db="EMBL/GenBank/DDBJ databases">
        <title>Chromobacterium haemolyticum H5244.</title>
        <authorList>
            <person name="Gulvik C.A."/>
        </authorList>
    </citation>
    <scope>NUCLEOTIDE SEQUENCE [LARGE SCALE GENOMIC DNA]</scope>
    <source>
        <strain evidence="9 10">H5244</strain>
    </source>
</reference>
<dbReference type="InterPro" id="IPR002312">
    <property type="entry name" value="Asp/Asn-tRNA-synth_IIb"/>
</dbReference>
<dbReference type="InterPro" id="IPR004365">
    <property type="entry name" value="NA-bd_OB_tRNA"/>
</dbReference>
<keyword evidence="4 7" id="KW-0067">ATP-binding</keyword>
<evidence type="ECO:0000256" key="5">
    <source>
        <dbReference type="ARBA" id="ARBA00022917"/>
    </source>
</evidence>
<dbReference type="InterPro" id="IPR006195">
    <property type="entry name" value="aa-tRNA-synth_II"/>
</dbReference>
<dbReference type="InterPro" id="IPR047089">
    <property type="entry name" value="Asp-tRNA-ligase_1_N"/>
</dbReference>
<dbReference type="AlphaFoldDB" id="A0A1W0CZB0"/>
<dbReference type="GO" id="GO:0005524">
    <property type="term" value="F:ATP binding"/>
    <property type="evidence" value="ECO:0007669"/>
    <property type="project" value="UniProtKB-UniRule"/>
</dbReference>
<feature type="binding site" evidence="7">
    <location>
        <begin position="540"/>
        <end position="543"/>
    </location>
    <ligand>
        <name>ATP</name>
        <dbReference type="ChEBI" id="CHEBI:30616"/>
    </ligand>
</feature>
<sequence length="597" mass="67050">MRTDYCGLIDKKYLGQTVTVKGWAHRRRDHGGVIFIDLRDREGLVQVVIDPDTPEAFQLADSSRGEYVLSITGIVRERPAGTANSKMISGEIEILAKEIEILNAAATPPFQIDDENLSENVRLTNRVIDLRRPAMQKNLRLRYKVAMGVRNHLDKQGFIDIETPMLTRSTPEGARDYLVPSRVHPGEFFALPQSPQLFKQLLMVAGFDRYYQITKCFRDEDLRADRQPEFTQIDIETSFLNEDEIMDITEGMTKEIFRDVLGVELPQFPRMTYADAMFYYGSDKPDMRVDLKFTELTDVMKSEEFKVFRGAADMAGGRVVALRVPGGSGLSRKEIDDYTQFVGIYGAKGLAYIKVNDASKPTEEGLQSPIVKFLSEGGLKAIIERTGAQNGDIIFFGADKAKVVNEAIGALRIKIGHEHGLANGYFVKEWRPLWVVDFPMFEHDEDDDRWTACHHPFTSPKPGHEDLMATDPGACLARAYDMVLNGWEIGGGSIRIHRADIQEKVFGALKISPEEQQNKFGFLLDNLKFGAPPHGGLAFGLDRLVTLMCGAESIRDVIAFPKTQRAQCLLTNAPNAVDDKQLRELNLRLRQKAEPSA</sequence>
<accession>A0A1W0CZB0</accession>
<evidence type="ECO:0000313" key="9">
    <source>
        <dbReference type="EMBL" id="OQS40117.1"/>
    </source>
</evidence>
<dbReference type="SUPFAM" id="SSF50249">
    <property type="entry name" value="Nucleic acid-binding proteins"/>
    <property type="match status" value="1"/>
</dbReference>
<comment type="similarity">
    <text evidence="1 7">Belongs to the class-II aminoacyl-tRNA synthetase family. Type 1 subfamily.</text>
</comment>
<evidence type="ECO:0000256" key="4">
    <source>
        <dbReference type="ARBA" id="ARBA00022840"/>
    </source>
</evidence>
<dbReference type="PROSITE" id="PS50862">
    <property type="entry name" value="AA_TRNA_LIGASE_II"/>
    <property type="match status" value="1"/>
</dbReference>
<comment type="subcellular location">
    <subcellularLocation>
        <location evidence="7">Cytoplasm</location>
    </subcellularLocation>
</comment>
<dbReference type="Gene3D" id="2.40.50.140">
    <property type="entry name" value="Nucleic acid-binding proteins"/>
    <property type="match status" value="1"/>
</dbReference>
<dbReference type="Pfam" id="PF00152">
    <property type="entry name" value="tRNA-synt_2"/>
    <property type="match status" value="1"/>
</dbReference>
<dbReference type="CDD" id="cd00777">
    <property type="entry name" value="AspRS_core"/>
    <property type="match status" value="1"/>
</dbReference>
<dbReference type="SUPFAM" id="SSF55261">
    <property type="entry name" value="GAD domain-like"/>
    <property type="match status" value="1"/>
</dbReference>
<comment type="caution">
    <text evidence="9">The sequence shown here is derived from an EMBL/GenBank/DDBJ whole genome shotgun (WGS) entry which is preliminary data.</text>
</comment>
<dbReference type="GO" id="GO:0005737">
    <property type="term" value="C:cytoplasm"/>
    <property type="evidence" value="ECO:0007669"/>
    <property type="project" value="UniProtKB-SubCell"/>
</dbReference>
<evidence type="ECO:0000256" key="1">
    <source>
        <dbReference type="ARBA" id="ARBA00006303"/>
    </source>
</evidence>
<dbReference type="InterPro" id="IPR004115">
    <property type="entry name" value="GAD-like_sf"/>
</dbReference>
<proteinExistence type="inferred from homology"/>
<dbReference type="InterPro" id="IPR047090">
    <property type="entry name" value="AspRS_core"/>
</dbReference>
<keyword evidence="3 7" id="KW-0547">Nucleotide-binding</keyword>